<sequence>MMRFYYVISSLVIIHVVNAMIEWEIEKGPQGKPWALKCRGLKENGSWFKRWNNTDTTLATFDKNGQVTQIDMGFTITAYIKKSNLESRLSLPTGIFGTFGCKFGKEYHLFFLAKEIKTNSDSKPKSVTLQCQDIHPYNISWYLNSTFVALTIAHNHTSYVVVDRNTSFTQLKNVTFRNDQATTNNTRPVCLTCIVHSNDSYGSHTTCTPGTKDLASGHQTSSENFLRASLLQADQITNGNTNLGNLVSNATGLGFVIGSIAFVCAVAGLVLLTHVMGRRPRQIPGYEQRLYGPLSNSSGSIIERTTS</sequence>
<reference evidence="2 3" key="10">
    <citation type="journal article" date="2000" name="Virus Res.">
        <title>Rat cytomegalovirus R89 is a highly conserved gene which expresses a spliced transcript.</title>
        <authorList>
            <person name="Gruijthuijsen Y.K."/>
            <person name="Beuken E."/>
            <person name="Bruggeman C.A."/>
            <person name="Vink C."/>
        </authorList>
    </citation>
    <scope>NUCLEOTIDE SEQUENCE [LARGE SCALE GENOMIC DNA]</scope>
    <source>
        <strain evidence="2 3">Maastricht</strain>
    </source>
</reference>
<reference evidence="2 3" key="2">
    <citation type="journal article" date="1996" name="J. Virol.">
        <title>Structure of the rat cytomegalovirus genome termini.</title>
        <authorList>
            <person name="Vink C."/>
            <person name="Beuken E."/>
            <person name="Bruggeman C.A."/>
        </authorList>
    </citation>
    <scope>NUCLEOTIDE SEQUENCE [LARGE SCALE GENOMIC DNA]</scope>
    <source>
        <strain evidence="2 3">Maastricht</strain>
    </source>
</reference>
<feature type="transmembrane region" description="Helical" evidence="1">
    <location>
        <begin position="252"/>
        <end position="272"/>
    </location>
</feature>
<reference evidence="2 3" key="9">
    <citation type="journal article" date="2000" name="J. Virol.">
        <title>Complete DNA sequence of the rat cytomegalovirus genome.</title>
        <authorList>
            <person name="Vink C."/>
            <person name="Beuken E."/>
            <person name="Bruggeman C.A."/>
        </authorList>
    </citation>
    <scope>NUCLEOTIDE SEQUENCE [LARGE SCALE GENOMIC DNA]</scope>
    <source>
        <strain evidence="2 3">Maastricht</strain>
    </source>
</reference>
<reference evidence="2 3" key="4">
    <citation type="journal article" date="1998" name="J. Virol.">
        <title>The R33 G protein-coupled receptor gene of rat cytomegalovirus plays an essential role in the pathogenesis of viral infection.</title>
        <authorList>
            <person name="Beisser P.S."/>
            <person name="Vink C."/>
            <person name="Van Dam J.G."/>
            <person name="Grauls G."/>
            <person name="Vanherle S.J."/>
            <person name="Bruggeman C.A."/>
        </authorList>
    </citation>
    <scope>NUCLEOTIDE SEQUENCE [LARGE SCALE GENOMIC DNA]</scope>
    <source>
        <strain evidence="2 3">Maastricht</strain>
    </source>
</reference>
<evidence type="ECO:0000313" key="2">
    <source>
        <dbReference type="EMBL" id="AAF99215.1"/>
    </source>
</evidence>
<dbReference type="Proteomes" id="UP000008288">
    <property type="component" value="Segment"/>
</dbReference>
<dbReference type="OrthoDB" id="38918at10239"/>
<reference evidence="2 3" key="5">
    <citation type="journal article" date="1998" name="Virology">
        <title>The Maastricht strain and England strain of rat cytomegalovirus represent different betaherpesvirus species rather than strains.</title>
        <authorList>
            <person name="Beisser P.S."/>
            <person name="Kaptein S.J."/>
            <person name="Beuken E."/>
            <person name="Bruggeman C.A."/>
            <person name="Vink C."/>
        </authorList>
    </citation>
    <scope>NUCLEOTIDE SEQUENCE [LARGE SCALE GENOMIC DNA]</scope>
    <source>
        <strain evidence="2 3">Maastricht</strain>
    </source>
</reference>
<accession>Q9DW75</accession>
<evidence type="ECO:0000256" key="1">
    <source>
        <dbReference type="SAM" id="Phobius"/>
    </source>
</evidence>
<protein>
    <submittedName>
        <fullName evidence="2">Pr119.6</fullName>
    </submittedName>
</protein>
<reference evidence="2 3" key="7">
    <citation type="journal article" date="1999" name="J. Virol.">
        <title>Deletion of the R78 G protein-coupled receptor gene from rat cytomegalovirus results in an attenuated, syncytium-inducing mutant strain.</title>
        <authorList>
            <person name="Beisser P.S."/>
            <person name="Grauls G."/>
            <person name="Bruggeman C.A."/>
            <person name="Vink C."/>
        </authorList>
    </citation>
    <scope>NUCLEOTIDE SEQUENCE [LARGE SCALE GENOMIC DNA]</scope>
    <source>
        <strain evidence="2 3">Maastricht</strain>
    </source>
</reference>
<organism evidence="2 3">
    <name type="scientific">Rat cytomegalovirus (strain Maastricht)</name>
    <dbReference type="NCBI Taxonomy" id="79700"/>
    <lineage>
        <taxon>Viruses</taxon>
        <taxon>Duplodnaviria</taxon>
        <taxon>Heunggongvirae</taxon>
        <taxon>Peploviricota</taxon>
        <taxon>Herviviricetes</taxon>
        <taxon>Herpesvirales</taxon>
        <taxon>Orthoherpesviridae</taxon>
        <taxon>Betaherpesvirinae</taxon>
        <taxon>Muromegalovirus</taxon>
        <taxon>Muromegalovirus muridbeta2</taxon>
        <taxon>Murid betaherpesvirus 2</taxon>
    </lineage>
</organism>
<proteinExistence type="predicted"/>
<reference evidence="2 3" key="8">
    <citation type="journal article" date="2000" name="J. Virol.">
        <title>The r144 major histocompatibility complex class I-like gene of rat cytomegalovirus is dispensable for both acute and long-term infection in the immunocompromised host.</title>
        <authorList>
            <person name="Beisser P.S."/>
            <person name="Kloover J.S."/>
            <person name="Grauls G.E."/>
            <person name="Blok M.J."/>
            <person name="Bruggeman C.A."/>
            <person name="Vink C."/>
        </authorList>
    </citation>
    <scope>NUCLEOTIDE SEQUENCE [LARGE SCALE GENOMIC DNA]</scope>
    <source>
        <strain evidence="2 3">Maastricht</strain>
    </source>
</reference>
<dbReference type="GeneID" id="940307"/>
<keyword evidence="1" id="KW-0472">Membrane</keyword>
<dbReference type="KEGG" id="vg:940307"/>
<reference evidence="2 3" key="1">
    <citation type="journal article" date="1996" name="J. Gen. Virol.">
        <title>Cloning and sequence analysis of the genes encoding DNA polymerase, glycoprotein B, ICP18.5 and major DNA-binding protein of rat cytomegalovirus.</title>
        <authorList>
            <person name="Beuken E."/>
            <person name="Slobbe R."/>
            <person name="Bruggeman C.A."/>
            <person name="Vink C."/>
        </authorList>
    </citation>
    <scope>NUCLEOTIDE SEQUENCE [LARGE SCALE GENOMIC DNA]</scope>
    <source>
        <strain evidence="2 3">Maastricht</strain>
    </source>
</reference>
<name>Q9DW75_RCMVM</name>
<keyword evidence="3" id="KW-1185">Reference proteome</keyword>
<keyword evidence="1" id="KW-1133">Transmembrane helix</keyword>
<dbReference type="EMBL" id="AF232689">
    <property type="protein sequence ID" value="AAF99215.1"/>
    <property type="molecule type" value="Genomic_DNA"/>
</dbReference>
<dbReference type="RefSeq" id="NP_064226.1">
    <property type="nucleotide sequence ID" value="NC_002512.2"/>
</dbReference>
<organismHost>
    <name type="scientific">Rattus</name>
    <name type="common">rats</name>
    <dbReference type="NCBI Taxonomy" id="10114"/>
</organismHost>
<reference evidence="2 3" key="6">
    <citation type="journal article" date="1999" name="J. Gen. Virol.">
        <title>The rat cytomegalovirus R32 gene encodes a virion-associated protein that elicits a strong humoral immune response in infected rats.</title>
        <authorList>
            <person name="Beuken E."/>
            <person name="Grauls G."/>
            <person name="Bruggeman C.A."/>
            <person name="Vink C."/>
        </authorList>
    </citation>
    <scope>NUCLEOTIDE SEQUENCE [LARGE SCALE GENOMIC DNA]</scope>
    <source>
        <strain evidence="2 3">Maastricht</strain>
    </source>
</reference>
<gene>
    <name evidence="2" type="primary">r119.6</name>
</gene>
<reference evidence="2 3" key="3">
    <citation type="journal article" date="1997" name="J. Gen. Virol.">
        <title>Cloning and functional characterization of the origin of lytic-phase DNA replication of rat cytomegalovirus.</title>
        <authorList>
            <person name="Vink C."/>
            <person name="Beuken E."/>
            <person name="Bruggeman C.A."/>
        </authorList>
    </citation>
    <scope>NUCLEOTIDE SEQUENCE [LARGE SCALE GENOMIC DNA]</scope>
    <source>
        <strain evidence="2 3">Maastricht</strain>
    </source>
</reference>
<evidence type="ECO:0000313" key="3">
    <source>
        <dbReference type="Proteomes" id="UP000008288"/>
    </source>
</evidence>
<keyword evidence="1" id="KW-0812">Transmembrane</keyword>